<evidence type="ECO:0000313" key="2">
    <source>
        <dbReference type="Proteomes" id="UP001519287"/>
    </source>
</evidence>
<sequence>MTVEQKNQTRKVKLEQKSITLIIKNAFLLVEPLR</sequence>
<keyword evidence="2" id="KW-1185">Reference proteome</keyword>
<gene>
    <name evidence="1" type="ORF">J2Z66_005977</name>
</gene>
<dbReference type="EMBL" id="JAGGLB010000025">
    <property type="protein sequence ID" value="MBP1994341.1"/>
    <property type="molecule type" value="Genomic_DNA"/>
</dbReference>
<proteinExistence type="predicted"/>
<organism evidence="1 2">
    <name type="scientific">Paenibacillus eucommiae</name>
    <dbReference type="NCBI Taxonomy" id="1355755"/>
    <lineage>
        <taxon>Bacteria</taxon>
        <taxon>Bacillati</taxon>
        <taxon>Bacillota</taxon>
        <taxon>Bacilli</taxon>
        <taxon>Bacillales</taxon>
        <taxon>Paenibacillaceae</taxon>
        <taxon>Paenibacillus</taxon>
    </lineage>
</organism>
<reference evidence="1 2" key="1">
    <citation type="submission" date="2021-03" db="EMBL/GenBank/DDBJ databases">
        <title>Genomic Encyclopedia of Type Strains, Phase IV (KMG-IV): sequencing the most valuable type-strain genomes for metagenomic binning, comparative biology and taxonomic classification.</title>
        <authorList>
            <person name="Goeker M."/>
        </authorList>
    </citation>
    <scope>NUCLEOTIDE SEQUENCE [LARGE SCALE GENOMIC DNA]</scope>
    <source>
        <strain evidence="1 2">DSM 26048</strain>
    </source>
</reference>
<dbReference type="Proteomes" id="UP001519287">
    <property type="component" value="Unassembled WGS sequence"/>
</dbReference>
<protein>
    <submittedName>
        <fullName evidence="1">Uncharacterized protein</fullName>
    </submittedName>
</protein>
<name>A0ABS4J3B4_9BACL</name>
<evidence type="ECO:0000313" key="1">
    <source>
        <dbReference type="EMBL" id="MBP1994341.1"/>
    </source>
</evidence>
<comment type="caution">
    <text evidence="1">The sequence shown here is derived from an EMBL/GenBank/DDBJ whole genome shotgun (WGS) entry which is preliminary data.</text>
</comment>
<accession>A0ABS4J3B4</accession>